<dbReference type="GeneID" id="14890547"/>
<dbReference type="AlphaFoldDB" id="L7FMG6"/>
<gene>
    <name evidence="3" type="ORF">EIN_129280</name>
</gene>
<evidence type="ECO:0000256" key="1">
    <source>
        <dbReference type="SAM" id="Coils"/>
    </source>
</evidence>
<feature type="compositionally biased region" description="Basic residues" evidence="2">
    <location>
        <begin position="178"/>
        <end position="188"/>
    </location>
</feature>
<protein>
    <submittedName>
        <fullName evidence="3">Uncharacterized protein</fullName>
    </submittedName>
</protein>
<feature type="compositionally biased region" description="Basic and acidic residues" evidence="2">
    <location>
        <begin position="189"/>
        <end position="198"/>
    </location>
</feature>
<dbReference type="Proteomes" id="UP000014680">
    <property type="component" value="Unassembled WGS sequence"/>
</dbReference>
<name>L7FMG6_ENTIV</name>
<proteinExistence type="predicted"/>
<evidence type="ECO:0000313" key="4">
    <source>
        <dbReference type="Proteomes" id="UP000014680"/>
    </source>
</evidence>
<dbReference type="VEuPathDB" id="AmoebaDB:EIN_129280"/>
<feature type="region of interest" description="Disordered" evidence="2">
    <location>
        <begin position="178"/>
        <end position="198"/>
    </location>
</feature>
<accession>L7FMG6</accession>
<reference evidence="3 4" key="1">
    <citation type="submission" date="2012-10" db="EMBL/GenBank/DDBJ databases">
        <authorList>
            <person name="Zafar N."/>
            <person name="Inman J."/>
            <person name="Hall N."/>
            <person name="Lorenzi H."/>
            <person name="Caler E."/>
        </authorList>
    </citation>
    <scope>NUCLEOTIDE SEQUENCE [LARGE SCALE GENOMIC DNA]</scope>
    <source>
        <strain evidence="3 4">IP1</strain>
    </source>
</reference>
<dbReference type="KEGG" id="eiv:EIN_129280"/>
<dbReference type="RefSeq" id="XP_004258359.1">
    <property type="nucleotide sequence ID" value="XM_004258311.1"/>
</dbReference>
<keyword evidence="1" id="KW-0175">Coiled coil</keyword>
<evidence type="ECO:0000256" key="2">
    <source>
        <dbReference type="SAM" id="MobiDB-lite"/>
    </source>
</evidence>
<evidence type="ECO:0000313" key="3">
    <source>
        <dbReference type="EMBL" id="ELP91588.1"/>
    </source>
</evidence>
<sequence length="513" mass="61410">MDNPRYVTYIIESITEYLNYFIAHRTPLTFQIKATRDDLLYRLRTTELLYMYEKTIVDFTLPHDVPTNIFHVAENFQKMLCVAVWMGVRTNCDTSCITHPTEENSRDLIALVWDLMECDYNKNNEILKGIYQTKEHEKCALLLNRIFNINRIYQEWKPPQRGMEINLHVRVTKRVKSRISKRMRRSRKPQKEKGIKTKKEKNGNYEKIKESVFAWRNDIEQMKKKIEQMSREIIKIANCQSLNNNEIKKESEMTEQENKELQSEIVEMLHQKQNLRDEIANLKNQNLRTEKKLERECKKVEAANKKMKHKKNLLEQKITNLRVEEKAVLLKQLEIDNMRLITEINFIKEQQGVKMERLEDTKETNLKIKKNNLEKNEKISEEEKMFKNEKEKNSKHKTERLRVEKLRMSSEIFRMRNVEKSIKMSVLRLQDRNNGIENEGLVLENELQTLETKGEALDEEIQTRKTILEIEKKKKKVVFRQKQEQRILQLKRQLLDFGFFAEVVGSDVNAKEE</sequence>
<dbReference type="EMBL" id="KB206458">
    <property type="protein sequence ID" value="ELP91588.1"/>
    <property type="molecule type" value="Genomic_DNA"/>
</dbReference>
<feature type="coiled-coil region" evidence="1">
    <location>
        <begin position="212"/>
        <end position="399"/>
    </location>
</feature>
<organism evidence="3 4">
    <name type="scientific">Entamoeba invadens IP1</name>
    <dbReference type="NCBI Taxonomy" id="370355"/>
    <lineage>
        <taxon>Eukaryota</taxon>
        <taxon>Amoebozoa</taxon>
        <taxon>Evosea</taxon>
        <taxon>Archamoebae</taxon>
        <taxon>Mastigamoebida</taxon>
        <taxon>Entamoebidae</taxon>
        <taxon>Entamoeba</taxon>
    </lineage>
</organism>
<keyword evidence="4" id="KW-1185">Reference proteome</keyword>